<dbReference type="EMBL" id="AOHV01000008">
    <property type="protein sequence ID" value="ELY40865.1"/>
    <property type="molecule type" value="Genomic_DNA"/>
</dbReference>
<reference evidence="2 3" key="1">
    <citation type="journal article" date="2014" name="PLoS Genet.">
        <title>Phylogenetically driven sequencing of extremely halophilic archaea reveals strategies for static and dynamic osmo-response.</title>
        <authorList>
            <person name="Becker E.A."/>
            <person name="Seitzer P.M."/>
            <person name="Tritt A."/>
            <person name="Larsen D."/>
            <person name="Krusor M."/>
            <person name="Yao A.I."/>
            <person name="Wu D."/>
            <person name="Madern D."/>
            <person name="Eisen J.A."/>
            <person name="Darling A.E."/>
            <person name="Facciotti M.T."/>
        </authorList>
    </citation>
    <scope>NUCLEOTIDE SEQUENCE [LARGE SCALE GENOMIC DNA]</scope>
    <source>
        <strain evidence="3">DSM 18796 / CECT 7217 / JCM 14584 / KCTC 4019 / B3</strain>
    </source>
</reference>
<protein>
    <submittedName>
        <fullName evidence="2">Uncharacterized protein</fullName>
    </submittedName>
</protein>
<accession>L9VUJ5</accession>
<evidence type="ECO:0000256" key="1">
    <source>
        <dbReference type="SAM" id="MobiDB-lite"/>
    </source>
</evidence>
<feature type="compositionally biased region" description="Polar residues" evidence="1">
    <location>
        <begin position="48"/>
        <end position="60"/>
    </location>
</feature>
<comment type="caution">
    <text evidence="2">The sequence shown here is derived from an EMBL/GenBank/DDBJ whole genome shotgun (WGS) entry which is preliminary data.</text>
</comment>
<evidence type="ECO:0000313" key="2">
    <source>
        <dbReference type="EMBL" id="ELY40865.1"/>
    </source>
</evidence>
<sequence>MKNSAYQSNRTTLLQVVLLGKTEQHICPQPNALAMPERNPRQAKPMMMSSTSTVKENGQS</sequence>
<organism evidence="2 3">
    <name type="scientific">Halalkalicoccus jeotgali (strain DSM 18796 / CECT 7217 / JCM 14584 / KCTC 4019 / B3)</name>
    <dbReference type="NCBI Taxonomy" id="795797"/>
    <lineage>
        <taxon>Archaea</taxon>
        <taxon>Methanobacteriati</taxon>
        <taxon>Methanobacteriota</taxon>
        <taxon>Stenosarchaea group</taxon>
        <taxon>Halobacteria</taxon>
        <taxon>Halobacteriales</taxon>
        <taxon>Halococcaceae</taxon>
        <taxon>Halalkalicoccus</taxon>
    </lineage>
</organism>
<keyword evidence="3" id="KW-1185">Reference proteome</keyword>
<proteinExistence type="predicted"/>
<gene>
    <name evidence="2" type="ORF">C497_02242</name>
</gene>
<dbReference type="AlphaFoldDB" id="L9VUJ5"/>
<dbReference type="Proteomes" id="UP000011645">
    <property type="component" value="Unassembled WGS sequence"/>
</dbReference>
<name>L9VUJ5_HALJB</name>
<feature type="region of interest" description="Disordered" evidence="1">
    <location>
        <begin position="31"/>
        <end position="60"/>
    </location>
</feature>
<evidence type="ECO:0000313" key="3">
    <source>
        <dbReference type="Proteomes" id="UP000011645"/>
    </source>
</evidence>